<evidence type="ECO:0000256" key="12">
    <source>
        <dbReference type="ARBA" id="ARBA00023012"/>
    </source>
</evidence>
<dbReference type="PROSITE" id="PS50109">
    <property type="entry name" value="HIS_KIN"/>
    <property type="match status" value="1"/>
</dbReference>
<dbReference type="Pfam" id="PF02518">
    <property type="entry name" value="HATPase_c"/>
    <property type="match status" value="1"/>
</dbReference>
<keyword evidence="5" id="KW-0597">Phosphoprotein</keyword>
<keyword evidence="11 14" id="KW-1133">Transmembrane helix</keyword>
<evidence type="ECO:0000256" key="3">
    <source>
        <dbReference type="ARBA" id="ARBA00012438"/>
    </source>
</evidence>
<feature type="domain" description="Histidine kinase" evidence="15">
    <location>
        <begin position="254"/>
        <end position="470"/>
    </location>
</feature>
<evidence type="ECO:0000256" key="14">
    <source>
        <dbReference type="SAM" id="Phobius"/>
    </source>
</evidence>
<evidence type="ECO:0000256" key="11">
    <source>
        <dbReference type="ARBA" id="ARBA00022989"/>
    </source>
</evidence>
<dbReference type="PANTHER" id="PTHR45528:SF1">
    <property type="entry name" value="SENSOR HISTIDINE KINASE CPXA"/>
    <property type="match status" value="1"/>
</dbReference>
<evidence type="ECO:0000256" key="5">
    <source>
        <dbReference type="ARBA" id="ARBA00022553"/>
    </source>
</evidence>
<evidence type="ECO:0000256" key="13">
    <source>
        <dbReference type="ARBA" id="ARBA00023136"/>
    </source>
</evidence>
<protein>
    <recommendedName>
        <fullName evidence="3">histidine kinase</fullName>
        <ecNumber evidence="3">2.7.13.3</ecNumber>
    </recommendedName>
</protein>
<dbReference type="Gene3D" id="6.10.340.10">
    <property type="match status" value="1"/>
</dbReference>
<dbReference type="SUPFAM" id="SSF47384">
    <property type="entry name" value="Homodimeric domain of signal transducing histidine kinase"/>
    <property type="match status" value="1"/>
</dbReference>
<evidence type="ECO:0000256" key="8">
    <source>
        <dbReference type="ARBA" id="ARBA00022741"/>
    </source>
</evidence>
<keyword evidence="7 14" id="KW-0812">Transmembrane</keyword>
<dbReference type="InterPro" id="IPR050398">
    <property type="entry name" value="HssS/ArlS-like"/>
</dbReference>
<keyword evidence="10" id="KW-0067">ATP-binding</keyword>
<keyword evidence="13 14" id="KW-0472">Membrane</keyword>
<dbReference type="SMART" id="SM00304">
    <property type="entry name" value="HAMP"/>
    <property type="match status" value="1"/>
</dbReference>
<dbReference type="EMBL" id="CP000510">
    <property type="protein sequence ID" value="ABM02827.1"/>
    <property type="molecule type" value="Genomic_DNA"/>
</dbReference>
<keyword evidence="4" id="KW-1003">Cell membrane</keyword>
<dbReference type="SUPFAM" id="SSF55874">
    <property type="entry name" value="ATPase domain of HSP90 chaperone/DNA topoisomerase II/histidine kinase"/>
    <property type="match status" value="1"/>
</dbReference>
<dbReference type="InterPro" id="IPR036097">
    <property type="entry name" value="HisK_dim/P_sf"/>
</dbReference>
<evidence type="ECO:0000256" key="2">
    <source>
        <dbReference type="ARBA" id="ARBA00004651"/>
    </source>
</evidence>
<dbReference type="GO" id="GO:0000155">
    <property type="term" value="F:phosphorelay sensor kinase activity"/>
    <property type="evidence" value="ECO:0007669"/>
    <property type="project" value="InterPro"/>
</dbReference>
<dbReference type="InterPro" id="IPR003661">
    <property type="entry name" value="HisK_dim/P_dom"/>
</dbReference>
<dbReference type="PRINTS" id="PR00344">
    <property type="entry name" value="BCTRLSENSOR"/>
</dbReference>
<sequence length="471" mass="53905">MRLTLFRKLFISLLLISSIMMVGMALLINNSFQTGLQNYLNHRETEEMQVIAEKISQYYSPENGWRMIEEQPYLWTNLLRKVGNHPARERANSHRDRPPQEQFLINPRIFLLNVQGEAVLDRARKMKERNERDQFIKVPIILDEQNIGWIAIIQKEIITGKLTKIFFKQQLNNFYWIAAWAALFSFVVAALLVRHFLQPLKNLGLSVKALQRGDFNYQIPVKGQDELAELSKTFNHLTNTLKLQKVSREQWIADISHELRTPIAVLVSEIEAIEDGIRKPEPKYIKSLHEQVMNLSRLVDDLYQLSLSDAGVLTKNTERVNLTRLLDNIANQNELRLAEKNIHLQRCYDSSKATLLQADPNALSQLILNLFENSYRYTDPDGQLKLTLSQRLNRVELIIEDSAPAVPDDALPKLFERLFRVDKSRSRANGGSGLGLSICQNIVKAQGGEIGADHSPLGGLKIKITLPAKDI</sequence>
<evidence type="ECO:0000256" key="4">
    <source>
        <dbReference type="ARBA" id="ARBA00022475"/>
    </source>
</evidence>
<evidence type="ECO:0000256" key="6">
    <source>
        <dbReference type="ARBA" id="ARBA00022679"/>
    </source>
</evidence>
<organism evidence="17 18">
    <name type="scientific">Psychromonas ingrahamii (strain DSM 17664 / CCUG 51855 / 37)</name>
    <dbReference type="NCBI Taxonomy" id="357804"/>
    <lineage>
        <taxon>Bacteria</taxon>
        <taxon>Pseudomonadati</taxon>
        <taxon>Pseudomonadota</taxon>
        <taxon>Gammaproteobacteria</taxon>
        <taxon>Alteromonadales</taxon>
        <taxon>Psychromonadaceae</taxon>
        <taxon>Psychromonas</taxon>
    </lineage>
</organism>
<gene>
    <name evidence="17" type="ordered locus">Ping_0987</name>
</gene>
<feature type="domain" description="HAMP" evidence="16">
    <location>
        <begin position="194"/>
        <end position="246"/>
    </location>
</feature>
<evidence type="ECO:0000259" key="15">
    <source>
        <dbReference type="PROSITE" id="PS50109"/>
    </source>
</evidence>
<dbReference type="Pfam" id="PF00512">
    <property type="entry name" value="HisKA"/>
    <property type="match status" value="1"/>
</dbReference>
<dbReference type="InterPro" id="IPR004358">
    <property type="entry name" value="Sig_transdc_His_kin-like_C"/>
</dbReference>
<dbReference type="GO" id="GO:0005886">
    <property type="term" value="C:plasma membrane"/>
    <property type="evidence" value="ECO:0007669"/>
    <property type="project" value="UniProtKB-SubCell"/>
</dbReference>
<dbReference type="HOGENOM" id="CLU_000445_89_6_6"/>
<evidence type="ECO:0000313" key="18">
    <source>
        <dbReference type="Proteomes" id="UP000000639"/>
    </source>
</evidence>
<dbReference type="Gene3D" id="1.10.287.130">
    <property type="match status" value="1"/>
</dbReference>
<keyword evidence="12" id="KW-0902">Two-component regulatory system</keyword>
<keyword evidence="18" id="KW-1185">Reference proteome</keyword>
<evidence type="ECO:0000256" key="7">
    <source>
        <dbReference type="ARBA" id="ARBA00022692"/>
    </source>
</evidence>
<keyword evidence="8" id="KW-0547">Nucleotide-binding</keyword>
<accession>A1STL2</accession>
<dbReference type="InterPro" id="IPR036890">
    <property type="entry name" value="HATPase_C_sf"/>
</dbReference>
<dbReference type="Gene3D" id="3.30.565.10">
    <property type="entry name" value="Histidine kinase-like ATPase, C-terminal domain"/>
    <property type="match status" value="1"/>
</dbReference>
<evidence type="ECO:0000256" key="9">
    <source>
        <dbReference type="ARBA" id="ARBA00022777"/>
    </source>
</evidence>
<comment type="catalytic activity">
    <reaction evidence="1">
        <text>ATP + protein L-histidine = ADP + protein N-phospho-L-histidine.</text>
        <dbReference type="EC" id="2.7.13.3"/>
    </reaction>
</comment>
<dbReference type="CDD" id="cd00082">
    <property type="entry name" value="HisKA"/>
    <property type="match status" value="1"/>
</dbReference>
<dbReference type="Proteomes" id="UP000000639">
    <property type="component" value="Chromosome"/>
</dbReference>
<dbReference type="InterPro" id="IPR003594">
    <property type="entry name" value="HATPase_dom"/>
</dbReference>
<proteinExistence type="predicted"/>
<reference evidence="17 18" key="1">
    <citation type="submission" date="2007-01" db="EMBL/GenBank/DDBJ databases">
        <title>Complete sequence of Psychromonas ingrahamii 37.</title>
        <authorList>
            <consortium name="US DOE Joint Genome Institute"/>
            <person name="Copeland A."/>
            <person name="Lucas S."/>
            <person name="Lapidus A."/>
            <person name="Barry K."/>
            <person name="Detter J.C."/>
            <person name="Glavina del Rio T."/>
            <person name="Hammon N."/>
            <person name="Israni S."/>
            <person name="Dalin E."/>
            <person name="Tice H."/>
            <person name="Pitluck S."/>
            <person name="Thompson L.S."/>
            <person name="Brettin T."/>
            <person name="Bruce D."/>
            <person name="Han C."/>
            <person name="Tapia R."/>
            <person name="Schmutz J."/>
            <person name="Larimer F."/>
            <person name="Land M."/>
            <person name="Hauser L."/>
            <person name="Kyrpides N."/>
            <person name="Ivanova N."/>
            <person name="Staley J."/>
            <person name="Richardson P."/>
        </authorList>
    </citation>
    <scope>NUCLEOTIDE SEQUENCE [LARGE SCALE GENOMIC DNA]</scope>
    <source>
        <strain evidence="17 18">37</strain>
    </source>
</reference>
<dbReference type="STRING" id="357804.Ping_0987"/>
<dbReference type="GO" id="GO:0005524">
    <property type="term" value="F:ATP binding"/>
    <property type="evidence" value="ECO:0007669"/>
    <property type="project" value="UniProtKB-KW"/>
</dbReference>
<dbReference type="AlphaFoldDB" id="A1STL2"/>
<dbReference type="EC" id="2.7.13.3" evidence="3"/>
<dbReference type="OrthoDB" id="9804645at2"/>
<dbReference type="InterPro" id="IPR003660">
    <property type="entry name" value="HAMP_dom"/>
</dbReference>
<dbReference type="PROSITE" id="PS50885">
    <property type="entry name" value="HAMP"/>
    <property type="match status" value="1"/>
</dbReference>
<dbReference type="SUPFAM" id="SSF158472">
    <property type="entry name" value="HAMP domain-like"/>
    <property type="match status" value="1"/>
</dbReference>
<keyword evidence="6" id="KW-0808">Transferase</keyword>
<comment type="subcellular location">
    <subcellularLocation>
        <location evidence="2">Cell membrane</location>
        <topology evidence="2">Multi-pass membrane protein</topology>
    </subcellularLocation>
</comment>
<evidence type="ECO:0000256" key="10">
    <source>
        <dbReference type="ARBA" id="ARBA00022840"/>
    </source>
</evidence>
<dbReference type="RefSeq" id="WP_011769390.1">
    <property type="nucleotide sequence ID" value="NC_008709.1"/>
</dbReference>
<dbReference type="CDD" id="cd06225">
    <property type="entry name" value="HAMP"/>
    <property type="match status" value="1"/>
</dbReference>
<evidence type="ECO:0000313" key="17">
    <source>
        <dbReference type="EMBL" id="ABM02827.1"/>
    </source>
</evidence>
<dbReference type="InterPro" id="IPR005467">
    <property type="entry name" value="His_kinase_dom"/>
</dbReference>
<dbReference type="eggNOG" id="COG5002">
    <property type="taxonomic scope" value="Bacteria"/>
</dbReference>
<evidence type="ECO:0000259" key="16">
    <source>
        <dbReference type="PROSITE" id="PS50885"/>
    </source>
</evidence>
<dbReference type="SMART" id="SM00387">
    <property type="entry name" value="HATPase_c"/>
    <property type="match status" value="1"/>
</dbReference>
<dbReference type="Pfam" id="PF00672">
    <property type="entry name" value="HAMP"/>
    <property type="match status" value="1"/>
</dbReference>
<dbReference type="SMART" id="SM00388">
    <property type="entry name" value="HisKA"/>
    <property type="match status" value="1"/>
</dbReference>
<dbReference type="KEGG" id="pin:Ping_0987"/>
<name>A1STL2_PSYIN</name>
<dbReference type="FunFam" id="3.30.565.10:FF:000006">
    <property type="entry name" value="Sensor histidine kinase WalK"/>
    <property type="match status" value="1"/>
</dbReference>
<evidence type="ECO:0000256" key="1">
    <source>
        <dbReference type="ARBA" id="ARBA00000085"/>
    </source>
</evidence>
<keyword evidence="9 17" id="KW-0418">Kinase</keyword>
<dbReference type="PANTHER" id="PTHR45528">
    <property type="entry name" value="SENSOR HISTIDINE KINASE CPXA"/>
    <property type="match status" value="1"/>
</dbReference>
<feature type="transmembrane region" description="Helical" evidence="14">
    <location>
        <begin position="174"/>
        <end position="193"/>
    </location>
</feature>